<organism evidence="2 3">
    <name type="scientific">Hohenbuehelia grisea</name>
    <dbReference type="NCBI Taxonomy" id="104357"/>
    <lineage>
        <taxon>Eukaryota</taxon>
        <taxon>Fungi</taxon>
        <taxon>Dikarya</taxon>
        <taxon>Basidiomycota</taxon>
        <taxon>Agaricomycotina</taxon>
        <taxon>Agaricomycetes</taxon>
        <taxon>Agaricomycetidae</taxon>
        <taxon>Agaricales</taxon>
        <taxon>Pleurotineae</taxon>
        <taxon>Pleurotaceae</taxon>
        <taxon>Hohenbuehelia</taxon>
    </lineage>
</organism>
<evidence type="ECO:0000313" key="3">
    <source>
        <dbReference type="Proteomes" id="UP001556367"/>
    </source>
</evidence>
<sequence length="341" mass="40006">MLQIEDARPSKRSRKSIEGVRDPDLYFSDGNIVLFASSENIDTVTEETPAVNTYFRVHQSVLAKHSPVFKDMFSLPRPVEGHEKYDDAPLVTLYDDPRDLKGFLTTLYDPCFIPDGRYNPDFASTMRGPAKLAAKYQVQSLLERVIARLKCDWPATIEEYYQREDELGPDDRLDPMPVLDLIEDCGMQSRLVQELAVIRYDLYKEARVRSNDRDWHDQYRMLFNAQKLFHDILLRFDLSTDLSTDCGYCSRLDRCPSQDIQKYFLRKFILIETNVHTCFFYEMRKLIRQIEEGGDISLFDEICGECERFYSNKFDVFRQEVFKKLPVIFDTNKFESLSENA</sequence>
<dbReference type="SUPFAM" id="SSF54695">
    <property type="entry name" value="POZ domain"/>
    <property type="match status" value="1"/>
</dbReference>
<dbReference type="EMBL" id="JASNQZ010000015">
    <property type="protein sequence ID" value="KAL0947826.1"/>
    <property type="molecule type" value="Genomic_DNA"/>
</dbReference>
<keyword evidence="3" id="KW-1185">Reference proteome</keyword>
<dbReference type="Proteomes" id="UP001556367">
    <property type="component" value="Unassembled WGS sequence"/>
</dbReference>
<dbReference type="PROSITE" id="PS50097">
    <property type="entry name" value="BTB"/>
    <property type="match status" value="1"/>
</dbReference>
<dbReference type="CDD" id="cd18186">
    <property type="entry name" value="BTB_POZ_ZBTB_KLHL-like"/>
    <property type="match status" value="1"/>
</dbReference>
<evidence type="ECO:0000313" key="2">
    <source>
        <dbReference type="EMBL" id="KAL0947826.1"/>
    </source>
</evidence>
<proteinExistence type="predicted"/>
<feature type="domain" description="BTB" evidence="1">
    <location>
        <begin position="39"/>
        <end position="109"/>
    </location>
</feature>
<reference evidence="3" key="1">
    <citation type="submission" date="2024-06" db="EMBL/GenBank/DDBJ databases">
        <title>Multi-omics analyses provide insights into the biosynthesis of the anticancer antibiotic pleurotin in Hohenbuehelia grisea.</title>
        <authorList>
            <person name="Weaver J.A."/>
            <person name="Alberti F."/>
        </authorList>
    </citation>
    <scope>NUCLEOTIDE SEQUENCE [LARGE SCALE GENOMIC DNA]</scope>
    <source>
        <strain evidence="3">T-177</strain>
    </source>
</reference>
<name>A0ABR3IX01_9AGAR</name>
<evidence type="ECO:0000259" key="1">
    <source>
        <dbReference type="PROSITE" id="PS50097"/>
    </source>
</evidence>
<comment type="caution">
    <text evidence="2">The sequence shown here is derived from an EMBL/GenBank/DDBJ whole genome shotgun (WGS) entry which is preliminary data.</text>
</comment>
<dbReference type="Gene3D" id="3.30.710.10">
    <property type="entry name" value="Potassium Channel Kv1.1, Chain A"/>
    <property type="match status" value="1"/>
</dbReference>
<accession>A0ABR3IX01</accession>
<gene>
    <name evidence="2" type="ORF">HGRIS_013894</name>
</gene>
<dbReference type="InterPro" id="IPR000210">
    <property type="entry name" value="BTB/POZ_dom"/>
</dbReference>
<protein>
    <recommendedName>
        <fullName evidence="1">BTB domain-containing protein</fullName>
    </recommendedName>
</protein>
<dbReference type="Pfam" id="PF00651">
    <property type="entry name" value="BTB"/>
    <property type="match status" value="1"/>
</dbReference>
<dbReference type="InterPro" id="IPR011333">
    <property type="entry name" value="SKP1/BTB/POZ_sf"/>
</dbReference>